<reference evidence="2" key="1">
    <citation type="journal article" date="2015" name="Nature">
        <title>Complex archaea that bridge the gap between prokaryotes and eukaryotes.</title>
        <authorList>
            <person name="Spang A."/>
            <person name="Saw J.H."/>
            <person name="Jorgensen S.L."/>
            <person name="Zaremba-Niedzwiedzka K."/>
            <person name="Martijn J."/>
            <person name="Lind A.E."/>
            <person name="van Eijk R."/>
            <person name="Schleper C."/>
            <person name="Guy L."/>
            <person name="Ettema T.J."/>
        </authorList>
    </citation>
    <scope>NUCLEOTIDE SEQUENCE</scope>
</reference>
<accession>A0A0F9AM48</accession>
<feature type="domain" description="Glycoside hydrolase 123 catalytic" evidence="1">
    <location>
        <begin position="61"/>
        <end position="108"/>
    </location>
</feature>
<dbReference type="InterPro" id="IPR025150">
    <property type="entry name" value="GH123_cat"/>
</dbReference>
<organism evidence="2">
    <name type="scientific">marine sediment metagenome</name>
    <dbReference type="NCBI Taxonomy" id="412755"/>
    <lineage>
        <taxon>unclassified sequences</taxon>
        <taxon>metagenomes</taxon>
        <taxon>ecological metagenomes</taxon>
    </lineage>
</organism>
<evidence type="ECO:0000259" key="1">
    <source>
        <dbReference type="Pfam" id="PF13320"/>
    </source>
</evidence>
<name>A0A0F9AM48_9ZZZZ</name>
<feature type="non-terminal residue" evidence="2">
    <location>
        <position position="1"/>
    </location>
</feature>
<dbReference type="EMBL" id="LAZR01041966">
    <property type="protein sequence ID" value="KKL10674.1"/>
    <property type="molecule type" value="Genomic_DNA"/>
</dbReference>
<proteinExistence type="predicted"/>
<sequence>IQPIWIRVNVPAAAVAGRYRGKLTVSVAGRGKGIVVPVDLRVADWKLPDPRKFRTHAGIYQSPATLAMRYKVKPWSERHWQLVDKSFALLARAGNDLINIPVVDRTQFGNDEGMVYWVRKPSASGSR</sequence>
<protein>
    <recommendedName>
        <fullName evidence="1">Glycoside hydrolase 123 catalytic domain-containing protein</fullName>
    </recommendedName>
</protein>
<evidence type="ECO:0000313" key="2">
    <source>
        <dbReference type="EMBL" id="KKL10674.1"/>
    </source>
</evidence>
<dbReference type="Pfam" id="PF13320">
    <property type="entry name" value="GH123_cat"/>
    <property type="match status" value="1"/>
</dbReference>
<dbReference type="AlphaFoldDB" id="A0A0F9AM48"/>
<gene>
    <name evidence="2" type="ORF">LCGC14_2553450</name>
</gene>
<comment type="caution">
    <text evidence="2">The sequence shown here is derived from an EMBL/GenBank/DDBJ whole genome shotgun (WGS) entry which is preliminary data.</text>
</comment>